<gene>
    <name evidence="2" type="ORF">BDK51DRAFT_31046</name>
</gene>
<feature type="non-terminal residue" evidence="2">
    <location>
        <position position="463"/>
    </location>
</feature>
<name>A0A4P9WL08_9FUNG</name>
<keyword evidence="1" id="KW-1133">Transmembrane helix</keyword>
<dbReference type="OrthoDB" id="2128458at2759"/>
<dbReference type="Proteomes" id="UP000269721">
    <property type="component" value="Unassembled WGS sequence"/>
</dbReference>
<proteinExistence type="predicted"/>
<evidence type="ECO:0000313" key="2">
    <source>
        <dbReference type="EMBL" id="RKO91306.1"/>
    </source>
</evidence>
<evidence type="ECO:0000256" key="1">
    <source>
        <dbReference type="SAM" id="Phobius"/>
    </source>
</evidence>
<dbReference type="AlphaFoldDB" id="A0A4P9WL08"/>
<protein>
    <submittedName>
        <fullName evidence="2">Uncharacterized protein</fullName>
    </submittedName>
</protein>
<organism evidence="2 3">
    <name type="scientific">Blyttiomyces helicus</name>
    <dbReference type="NCBI Taxonomy" id="388810"/>
    <lineage>
        <taxon>Eukaryota</taxon>
        <taxon>Fungi</taxon>
        <taxon>Fungi incertae sedis</taxon>
        <taxon>Chytridiomycota</taxon>
        <taxon>Chytridiomycota incertae sedis</taxon>
        <taxon>Chytridiomycetes</taxon>
        <taxon>Chytridiomycetes incertae sedis</taxon>
        <taxon>Blyttiomyces</taxon>
    </lineage>
</organism>
<sequence length="463" mass="51366">MDYKPRDLAAESRRPAAKQQAKLPLKLLLPSFALLVFAVLAAPVSDVLITNTKDSVESTGFSILTISMESLYRQVSNVLQTYNTTVLRWGAQHGTRRAMTVDYFNLSNEINGPWVTDTFKALKVSPHITTLACTGREPDGAIRQRPDWPNATKIGFDKIASAYFTYDWMQALQLRKHGETLQPYGDPLPYLYEMGDNGFVGALSPHAPPTTRGKWNTVFFPIGNNEFFLYWWYETYFYPDPANPTRAGYSCQAGSLVDVTITPYLEQNLPSDNAVTALFDSEDGTLLSSSVVGSVKGIGGWAPQSSNGRILPYNLRNSPNQTISQLGQFILEKFDNYSVITEKITWSATLEDGKEWFVGVQPLIPDDFSTWMLIVAYPRSDFFTQIDRSITDSAIVLATISSIGGLFMIVVAYFITHPLVKLDGPNPAVLKGMGALECENLNNQSIVLEVALVEKAFADMVKA</sequence>
<evidence type="ECO:0000313" key="3">
    <source>
        <dbReference type="Proteomes" id="UP000269721"/>
    </source>
</evidence>
<reference evidence="3" key="1">
    <citation type="journal article" date="2018" name="Nat. Microbiol.">
        <title>Leveraging single-cell genomics to expand the fungal tree of life.</title>
        <authorList>
            <person name="Ahrendt S.R."/>
            <person name="Quandt C.A."/>
            <person name="Ciobanu D."/>
            <person name="Clum A."/>
            <person name="Salamov A."/>
            <person name="Andreopoulos B."/>
            <person name="Cheng J.F."/>
            <person name="Woyke T."/>
            <person name="Pelin A."/>
            <person name="Henrissat B."/>
            <person name="Reynolds N.K."/>
            <person name="Benny G.L."/>
            <person name="Smith M.E."/>
            <person name="James T.Y."/>
            <person name="Grigoriev I.V."/>
        </authorList>
    </citation>
    <scope>NUCLEOTIDE SEQUENCE [LARGE SCALE GENOMIC DNA]</scope>
</reference>
<feature type="transmembrane region" description="Helical" evidence="1">
    <location>
        <begin position="394"/>
        <end position="415"/>
    </location>
</feature>
<keyword evidence="3" id="KW-1185">Reference proteome</keyword>
<keyword evidence="1" id="KW-0812">Transmembrane</keyword>
<accession>A0A4P9WL08</accession>
<dbReference type="EMBL" id="KZ995127">
    <property type="protein sequence ID" value="RKO91306.1"/>
    <property type="molecule type" value="Genomic_DNA"/>
</dbReference>
<keyword evidence="1" id="KW-0472">Membrane</keyword>